<evidence type="ECO:0000256" key="3">
    <source>
        <dbReference type="ARBA" id="ARBA00022448"/>
    </source>
</evidence>
<dbReference type="GO" id="GO:0015288">
    <property type="term" value="F:porin activity"/>
    <property type="evidence" value="ECO:0007669"/>
    <property type="project" value="TreeGrafter"/>
</dbReference>
<protein>
    <submittedName>
        <fullName evidence="10">TolC family outer membrane protein</fullName>
    </submittedName>
</protein>
<keyword evidence="9" id="KW-0732">Signal</keyword>
<feature type="signal peptide" evidence="9">
    <location>
        <begin position="1"/>
        <end position="35"/>
    </location>
</feature>
<gene>
    <name evidence="10" type="ORF">FNU76_08610</name>
</gene>
<evidence type="ECO:0000256" key="7">
    <source>
        <dbReference type="ARBA" id="ARBA00023237"/>
    </source>
</evidence>
<dbReference type="InterPro" id="IPR003423">
    <property type="entry name" value="OMP_efflux"/>
</dbReference>
<sequence length="461" mass="49721">MFKQLVQSRGSTMKRYAIRALTAAVLLATGTSAVAADLMQVYQEAKKYDATFAAAEAELRAGQEKSSQATALWLPKVQVEAGYNRASSEKTYGESNPAAGVVDGKRSGNQYSYSVSASQPIYRAEYSAGASQLSEQARLAEVSFSAAKQDLILRVAQAYFDVLYSQDSLEFARAQKDAVSQQLAQAKKQFEVGVATITDTHEAQAKYDGIVAAEIAALNDLAVKQNAFLQLTGVPADKLVALPPKMVATPPMPADMNEWVKMAEQKSLSIDAQRGALAIAEAEIDKYRLLRQPTLDLVAKYGDEYSRGGLAAIGGTDKTRSTAIGVQLNIPIFTGGHTSSKLRESIALREQAQHKLEAARRDAAQNTKQAFLGVQSGAAQIKALEQALVSSQSSLDSTKLGREVGVRTTLDLLNAQQQYFSTKRDLAQARYGYLLNQLKLSAAVGELAEKNLDSVNSQLIH</sequence>
<dbReference type="AlphaFoldDB" id="A0A516SE79"/>
<dbReference type="GO" id="GO:1990281">
    <property type="term" value="C:efflux pump complex"/>
    <property type="evidence" value="ECO:0007669"/>
    <property type="project" value="TreeGrafter"/>
</dbReference>
<dbReference type="EMBL" id="CP041730">
    <property type="protein sequence ID" value="QDQ26420.1"/>
    <property type="molecule type" value="Genomic_DNA"/>
</dbReference>
<name>A0A516SE79_9NEIS</name>
<proteinExistence type="inferred from homology"/>
<dbReference type="InterPro" id="IPR051906">
    <property type="entry name" value="TolC-like"/>
</dbReference>
<dbReference type="NCBIfam" id="TIGR01844">
    <property type="entry name" value="type_I_sec_TolC"/>
    <property type="match status" value="1"/>
</dbReference>
<dbReference type="Proteomes" id="UP000317550">
    <property type="component" value="Chromosome"/>
</dbReference>
<evidence type="ECO:0000256" key="6">
    <source>
        <dbReference type="ARBA" id="ARBA00023136"/>
    </source>
</evidence>
<evidence type="ECO:0000313" key="10">
    <source>
        <dbReference type="EMBL" id="QDQ26420.1"/>
    </source>
</evidence>
<keyword evidence="3" id="KW-0813">Transport</keyword>
<dbReference type="KEGG" id="cari:FNU76_08610"/>
<dbReference type="SUPFAM" id="SSF56954">
    <property type="entry name" value="Outer membrane efflux proteins (OEP)"/>
    <property type="match status" value="1"/>
</dbReference>
<dbReference type="GO" id="GO:0015562">
    <property type="term" value="F:efflux transmembrane transporter activity"/>
    <property type="evidence" value="ECO:0007669"/>
    <property type="project" value="InterPro"/>
</dbReference>
<keyword evidence="4" id="KW-1134">Transmembrane beta strand</keyword>
<accession>A0A516SE79</accession>
<keyword evidence="7" id="KW-0998">Cell outer membrane</keyword>
<evidence type="ECO:0000256" key="1">
    <source>
        <dbReference type="ARBA" id="ARBA00004442"/>
    </source>
</evidence>
<evidence type="ECO:0000256" key="2">
    <source>
        <dbReference type="ARBA" id="ARBA00007613"/>
    </source>
</evidence>
<evidence type="ECO:0000256" key="5">
    <source>
        <dbReference type="ARBA" id="ARBA00022692"/>
    </source>
</evidence>
<evidence type="ECO:0000256" key="8">
    <source>
        <dbReference type="SAM" id="Coils"/>
    </source>
</evidence>
<evidence type="ECO:0000256" key="9">
    <source>
        <dbReference type="SAM" id="SignalP"/>
    </source>
</evidence>
<dbReference type="InterPro" id="IPR010130">
    <property type="entry name" value="T1SS_OMP_TolC"/>
</dbReference>
<reference evidence="11" key="1">
    <citation type="submission" date="2019-07" db="EMBL/GenBank/DDBJ databases">
        <title>Chitinimonas sp. nov., isolated from Ny-Alesund, arctica soil.</title>
        <authorList>
            <person name="Xu Q."/>
            <person name="Peng F."/>
        </authorList>
    </citation>
    <scope>NUCLEOTIDE SEQUENCE [LARGE SCALE GENOMIC DNA]</scope>
    <source>
        <strain evidence="11">R3-44</strain>
    </source>
</reference>
<feature type="coiled-coil region" evidence="8">
    <location>
        <begin position="342"/>
        <end position="369"/>
    </location>
</feature>
<comment type="subcellular location">
    <subcellularLocation>
        <location evidence="1">Cell outer membrane</location>
    </subcellularLocation>
</comment>
<keyword evidence="5" id="KW-0812">Transmembrane</keyword>
<keyword evidence="6" id="KW-0472">Membrane</keyword>
<comment type="similarity">
    <text evidence="2">Belongs to the outer membrane factor (OMF) (TC 1.B.17) family.</text>
</comment>
<keyword evidence="11" id="KW-1185">Reference proteome</keyword>
<dbReference type="PANTHER" id="PTHR30026:SF20">
    <property type="entry name" value="OUTER MEMBRANE PROTEIN TOLC"/>
    <property type="match status" value="1"/>
</dbReference>
<feature type="chain" id="PRO_5021975079" evidence="9">
    <location>
        <begin position="36"/>
        <end position="461"/>
    </location>
</feature>
<evidence type="ECO:0000256" key="4">
    <source>
        <dbReference type="ARBA" id="ARBA00022452"/>
    </source>
</evidence>
<evidence type="ECO:0000313" key="11">
    <source>
        <dbReference type="Proteomes" id="UP000317550"/>
    </source>
</evidence>
<dbReference type="Gene3D" id="1.20.1600.10">
    <property type="entry name" value="Outer membrane efflux proteins (OEP)"/>
    <property type="match status" value="1"/>
</dbReference>
<dbReference type="OrthoDB" id="9813458at2"/>
<organism evidence="10 11">
    <name type="scientific">Chitinimonas arctica</name>
    <dbReference type="NCBI Taxonomy" id="2594795"/>
    <lineage>
        <taxon>Bacteria</taxon>
        <taxon>Pseudomonadati</taxon>
        <taxon>Pseudomonadota</taxon>
        <taxon>Betaproteobacteria</taxon>
        <taxon>Neisseriales</taxon>
        <taxon>Chitinibacteraceae</taxon>
        <taxon>Chitinimonas</taxon>
    </lineage>
</organism>
<dbReference type="PANTHER" id="PTHR30026">
    <property type="entry name" value="OUTER MEMBRANE PROTEIN TOLC"/>
    <property type="match status" value="1"/>
</dbReference>
<dbReference type="Pfam" id="PF02321">
    <property type="entry name" value="OEP"/>
    <property type="match status" value="2"/>
</dbReference>
<keyword evidence="8" id="KW-0175">Coiled coil</keyword>
<dbReference type="GO" id="GO:0009279">
    <property type="term" value="C:cell outer membrane"/>
    <property type="evidence" value="ECO:0007669"/>
    <property type="project" value="UniProtKB-SubCell"/>
</dbReference>